<comment type="caution">
    <text evidence="4">The sequence shown here is derived from an EMBL/GenBank/DDBJ whole genome shotgun (WGS) entry which is preliminary data.</text>
</comment>
<sequence>MVEPLKLLILGGTAEAAALAEAATAAGHEVWTSLAGATHTPRRPAGRLVSGPLGGIDGLTRLLTGEGFDRLVDATHPFAETISTNAVEAALRAGVPRITLRRPPWTAGIGDRWYGVADLAEALETLPRAAAPEDGRVFVATGRRGLNLLAARPEYSFVVRTIEPVAVLPPGVDVTLVRDRGPFDLAAERGFFTEHAVSAVIAKNAGGTGAEAKIQVARECHIAVLMIDRPPSPPGLWASRVDEVVDWLARPVAEDQALPPVSRP</sequence>
<name>A0A162L7Q9_9PROT</name>
<dbReference type="GeneID" id="97243573"/>
<evidence type="ECO:0000256" key="2">
    <source>
        <dbReference type="ARBA" id="ARBA00022573"/>
    </source>
</evidence>
<dbReference type="InterPro" id="IPR003723">
    <property type="entry name" value="Precorrin-6x_reduct"/>
</dbReference>
<gene>
    <name evidence="4" type="ORF">AUP44_26650</name>
</gene>
<dbReference type="PROSITE" id="PS51014">
    <property type="entry name" value="COBK_CBIJ"/>
    <property type="match status" value="1"/>
</dbReference>
<dbReference type="PANTHER" id="PTHR36925">
    <property type="entry name" value="COBALT-PRECORRIN-6A REDUCTASE"/>
    <property type="match status" value="1"/>
</dbReference>
<keyword evidence="2" id="KW-0169">Cobalamin biosynthesis</keyword>
<evidence type="ECO:0000256" key="3">
    <source>
        <dbReference type="ARBA" id="ARBA00023002"/>
    </source>
</evidence>
<dbReference type="OrthoDB" id="5183775at2"/>
<evidence type="ECO:0000313" key="5">
    <source>
        <dbReference type="Proteomes" id="UP000075787"/>
    </source>
</evidence>
<proteinExistence type="predicted"/>
<dbReference type="PANTHER" id="PTHR36925:SF1">
    <property type="entry name" value="COBALT-PRECORRIN-6A REDUCTASE"/>
    <property type="match status" value="1"/>
</dbReference>
<organism evidence="4 5">
    <name type="scientific">Tistrella mobilis</name>
    <dbReference type="NCBI Taxonomy" id="171437"/>
    <lineage>
        <taxon>Bacteria</taxon>
        <taxon>Pseudomonadati</taxon>
        <taxon>Pseudomonadota</taxon>
        <taxon>Alphaproteobacteria</taxon>
        <taxon>Geminicoccales</taxon>
        <taxon>Geminicoccaceae</taxon>
        <taxon>Tistrella</taxon>
    </lineage>
</organism>
<comment type="pathway">
    <text evidence="1">Cofactor biosynthesis; adenosylcobalamin biosynthesis.</text>
</comment>
<dbReference type="GO" id="GO:0016994">
    <property type="term" value="F:precorrin-6A reductase activity"/>
    <property type="evidence" value="ECO:0007669"/>
    <property type="project" value="InterPro"/>
</dbReference>
<keyword evidence="3" id="KW-0560">Oxidoreductase</keyword>
<evidence type="ECO:0008006" key="6">
    <source>
        <dbReference type="Google" id="ProtNLM"/>
    </source>
</evidence>
<dbReference type="NCBIfam" id="NF005968">
    <property type="entry name" value="PRK08057.1-2"/>
    <property type="match status" value="1"/>
</dbReference>
<evidence type="ECO:0000256" key="1">
    <source>
        <dbReference type="ARBA" id="ARBA00004953"/>
    </source>
</evidence>
<dbReference type="RefSeq" id="WP_062763557.1">
    <property type="nucleotide sequence ID" value="NZ_CP121045.1"/>
</dbReference>
<protein>
    <recommendedName>
        <fullName evidence="6">Cobalt-precorrin-6A reductase</fullName>
    </recommendedName>
</protein>
<dbReference type="GO" id="GO:0009236">
    <property type="term" value="P:cobalamin biosynthetic process"/>
    <property type="evidence" value="ECO:0007669"/>
    <property type="project" value="UniProtKB-UniPathway"/>
</dbReference>
<evidence type="ECO:0000313" key="4">
    <source>
        <dbReference type="EMBL" id="KYO53627.1"/>
    </source>
</evidence>
<dbReference type="Pfam" id="PF02571">
    <property type="entry name" value="CbiJ"/>
    <property type="match status" value="1"/>
</dbReference>
<dbReference type="EMBL" id="LPZR01000111">
    <property type="protein sequence ID" value="KYO53627.1"/>
    <property type="molecule type" value="Genomic_DNA"/>
</dbReference>
<accession>A0A162L7Q9</accession>
<dbReference type="Proteomes" id="UP000075787">
    <property type="component" value="Unassembled WGS sequence"/>
</dbReference>
<dbReference type="AlphaFoldDB" id="A0A162L7Q9"/>
<dbReference type="UniPathway" id="UPA00148"/>
<reference evidence="4 5" key="1">
    <citation type="submission" date="2015-12" db="EMBL/GenBank/DDBJ databases">
        <title>Genome sequence of Tistrella mobilis MCCC 1A02139.</title>
        <authorList>
            <person name="Lu L."/>
            <person name="Lai Q."/>
            <person name="Shao Z."/>
            <person name="Qian P."/>
        </authorList>
    </citation>
    <scope>NUCLEOTIDE SEQUENCE [LARGE SCALE GENOMIC DNA]</scope>
    <source>
        <strain evidence="4 5">MCCC 1A02139</strain>
    </source>
</reference>